<dbReference type="InParanoid" id="A0A162UC64"/>
<reference evidence="2" key="1">
    <citation type="submission" date="2015-06" db="EMBL/GenBank/DDBJ databases">
        <title>Expansion of signal transduction pathways in fungi by whole-genome duplication.</title>
        <authorList>
            <consortium name="DOE Joint Genome Institute"/>
            <person name="Corrochano L.M."/>
            <person name="Kuo A."/>
            <person name="Marcet-Houben M."/>
            <person name="Polaino S."/>
            <person name="Salamov A."/>
            <person name="Villalobos J.M."/>
            <person name="Alvarez M.I."/>
            <person name="Avalos J."/>
            <person name="Benito E.P."/>
            <person name="Benoit I."/>
            <person name="Burger G."/>
            <person name="Camino L.P."/>
            <person name="Canovas D."/>
            <person name="Cerda-Olmedo E."/>
            <person name="Cheng J.-F."/>
            <person name="Dominguez A."/>
            <person name="Elias M."/>
            <person name="Eslava A.P."/>
            <person name="Glaser F."/>
            <person name="Grimwood J."/>
            <person name="Gutierrez G."/>
            <person name="Heitman J."/>
            <person name="Henrissat B."/>
            <person name="Iturriaga E.A."/>
            <person name="Lang B.F."/>
            <person name="Lavin J.L."/>
            <person name="Lee S."/>
            <person name="Li W."/>
            <person name="Lindquist E."/>
            <person name="Lopez-Garcia S."/>
            <person name="Luque E.M."/>
            <person name="Marcos A.T."/>
            <person name="Martin J."/>
            <person name="McCluskey K."/>
            <person name="Medina H.R."/>
            <person name="Miralles-Duran A."/>
            <person name="Miyazaki A."/>
            <person name="Munoz-Torres E."/>
            <person name="Oguiza J.A."/>
            <person name="Ohm R."/>
            <person name="Olmedo M."/>
            <person name="Orejas M."/>
            <person name="Ortiz-Castellanos L."/>
            <person name="Pisabarro A.G."/>
            <person name="Rodriguez-Romero J."/>
            <person name="Ruiz-Herrera J."/>
            <person name="Ruiz-Vazquez R."/>
            <person name="Sanz C."/>
            <person name="Schackwitz W."/>
            <person name="Schmutz J."/>
            <person name="Shahriari M."/>
            <person name="Shelest E."/>
            <person name="Silva-Franco F."/>
            <person name="Soanes D."/>
            <person name="Syed K."/>
            <person name="Tagua V.G."/>
            <person name="Talbot N.J."/>
            <person name="Thon M."/>
            <person name="De vries R.P."/>
            <person name="Wiebenga A."/>
            <person name="Yadav J.S."/>
            <person name="Braun E.L."/>
            <person name="Baker S."/>
            <person name="Garre V."/>
            <person name="Horwitz B."/>
            <person name="Torres-Martinez S."/>
            <person name="Idnurm A."/>
            <person name="Herrera-Estrella A."/>
            <person name="Gabaldon T."/>
            <person name="Grigoriev I.V."/>
        </authorList>
    </citation>
    <scope>NUCLEOTIDE SEQUENCE [LARGE SCALE GENOMIC DNA]</scope>
    <source>
        <strain evidence="2">NRRL 1555(-)</strain>
    </source>
</reference>
<sequence>MDVCLPGLELLVVLHGFGSMPQTSLENCVGLVERTLGVLSEKERIEQALIMRGLGSDPPPNYNVERAVLLLIMATVLNALGNHKESMVHLDCILGNKDHAKSEGWIVPLAYWEAGVVSWGLGDRTKSRELWQSALGCTDYDFEYATVVLLGLALDKHNDVFR</sequence>
<dbReference type="InterPro" id="IPR019412">
    <property type="entry name" value="IML2/TPR_39"/>
</dbReference>
<dbReference type="VEuPathDB" id="FungiDB:PHYBLDRAFT_158611"/>
<dbReference type="EMBL" id="KV440978">
    <property type="protein sequence ID" value="OAD75152.1"/>
    <property type="molecule type" value="Genomic_DNA"/>
</dbReference>
<dbReference type="GeneID" id="28994726"/>
<dbReference type="Proteomes" id="UP000077315">
    <property type="component" value="Unassembled WGS sequence"/>
</dbReference>
<evidence type="ECO:0000313" key="2">
    <source>
        <dbReference type="Proteomes" id="UP000077315"/>
    </source>
</evidence>
<name>A0A162UC64_PHYB8</name>
<organism evidence="1 2">
    <name type="scientific">Phycomyces blakesleeanus (strain ATCC 8743b / DSM 1359 / FGSC 10004 / NBRC 33097 / NRRL 1555)</name>
    <dbReference type="NCBI Taxonomy" id="763407"/>
    <lineage>
        <taxon>Eukaryota</taxon>
        <taxon>Fungi</taxon>
        <taxon>Fungi incertae sedis</taxon>
        <taxon>Mucoromycota</taxon>
        <taxon>Mucoromycotina</taxon>
        <taxon>Mucoromycetes</taxon>
        <taxon>Mucorales</taxon>
        <taxon>Phycomycetaceae</taxon>
        <taxon>Phycomyces</taxon>
    </lineage>
</organism>
<dbReference type="AlphaFoldDB" id="A0A162UC64"/>
<dbReference type="PANTHER" id="PTHR31859">
    <property type="entry name" value="TETRATRICOPEPTIDE REPEAT PROTEIN 39 FAMILY MEMBER"/>
    <property type="match status" value="1"/>
</dbReference>
<dbReference type="RefSeq" id="XP_018293192.1">
    <property type="nucleotide sequence ID" value="XM_018433820.1"/>
</dbReference>
<gene>
    <name evidence="1" type="ORF">PHYBLDRAFT_158611</name>
</gene>
<dbReference type="PANTHER" id="PTHR31859:SF1">
    <property type="entry name" value="TETRATRICOPEPTIDE REPEAT PROTEIN 39C"/>
    <property type="match status" value="1"/>
</dbReference>
<evidence type="ECO:0000313" key="1">
    <source>
        <dbReference type="EMBL" id="OAD75152.1"/>
    </source>
</evidence>
<keyword evidence="2" id="KW-1185">Reference proteome</keyword>
<dbReference type="OrthoDB" id="43460at2759"/>
<accession>A0A162UC64</accession>
<protein>
    <submittedName>
        <fullName evidence="1">Uncharacterized protein</fullName>
    </submittedName>
</protein>
<proteinExistence type="predicted"/>